<dbReference type="SUPFAM" id="SSF52540">
    <property type="entry name" value="P-loop containing nucleoside triphosphate hydrolases"/>
    <property type="match status" value="1"/>
</dbReference>
<keyword evidence="8" id="KW-0902">Two-component regulatory system</keyword>
<dbReference type="Pfam" id="PF00158">
    <property type="entry name" value="Sigma54_activat"/>
    <property type="match status" value="1"/>
</dbReference>
<feature type="domain" description="Sigma-54 factor interaction" evidence="17">
    <location>
        <begin position="140"/>
        <end position="369"/>
    </location>
</feature>
<evidence type="ECO:0000256" key="8">
    <source>
        <dbReference type="ARBA" id="ARBA00023012"/>
    </source>
</evidence>
<dbReference type="CDD" id="cd00009">
    <property type="entry name" value="AAA"/>
    <property type="match status" value="1"/>
</dbReference>
<dbReference type="InterPro" id="IPR002078">
    <property type="entry name" value="Sigma_54_int"/>
</dbReference>
<dbReference type="InterPro" id="IPR027417">
    <property type="entry name" value="P-loop_NTPase"/>
</dbReference>
<organism evidence="19">
    <name type="scientific">Desulfobacca acetoxidans</name>
    <dbReference type="NCBI Taxonomy" id="60893"/>
    <lineage>
        <taxon>Bacteria</taxon>
        <taxon>Pseudomonadati</taxon>
        <taxon>Thermodesulfobacteriota</taxon>
        <taxon>Desulfobaccia</taxon>
        <taxon>Desulfobaccales</taxon>
        <taxon>Desulfobaccaceae</taxon>
        <taxon>Desulfobacca</taxon>
    </lineage>
</organism>
<dbReference type="EMBL" id="DTKJ01000074">
    <property type="protein sequence ID" value="HGZ12656.1"/>
    <property type="molecule type" value="Genomic_DNA"/>
</dbReference>
<dbReference type="GO" id="GO:0006355">
    <property type="term" value="P:regulation of DNA-templated transcription"/>
    <property type="evidence" value="ECO:0007669"/>
    <property type="project" value="InterPro"/>
</dbReference>
<evidence type="ECO:0000256" key="1">
    <source>
        <dbReference type="ARBA" id="ARBA00004496"/>
    </source>
</evidence>
<dbReference type="Pfam" id="PF02954">
    <property type="entry name" value="HTH_8"/>
    <property type="match status" value="1"/>
</dbReference>
<evidence type="ECO:0000256" key="14">
    <source>
        <dbReference type="ARBA" id="ARBA00029881"/>
    </source>
</evidence>
<feature type="modified residue" description="4-aspartylphosphate" evidence="16">
    <location>
        <position position="52"/>
    </location>
</feature>
<dbReference type="InterPro" id="IPR025943">
    <property type="entry name" value="Sigma_54_int_dom_ATP-bd_2"/>
</dbReference>
<keyword evidence="6" id="KW-0547">Nucleotide-binding</keyword>
<dbReference type="Gene3D" id="1.10.10.60">
    <property type="entry name" value="Homeodomain-like"/>
    <property type="match status" value="1"/>
</dbReference>
<evidence type="ECO:0000256" key="4">
    <source>
        <dbReference type="ARBA" id="ARBA00022491"/>
    </source>
</evidence>
<evidence type="ECO:0000256" key="6">
    <source>
        <dbReference type="ARBA" id="ARBA00022741"/>
    </source>
</evidence>
<sequence>MGTILIVDDDPQLRQSFEKLLTGEGHTVWTAASGEAALDLLRERLPDLVIMDVRMPGMSGLDTFRHLHELEPRLPVIIMTAYGTTETAIEATKLGAFDYVLKPFDIPDLLVLIGQALEAGRFMRSRVEMNVTPGTESEALIGISKPMQEVYKAIGRVAPTDATVLIRGESGTGKELVARALYQHSLRKHKPFLVINCVAIPETLLESELFGYEKGAFTGAHTRRVGKFEQAHGGTVFLDEIGDMPFSIQAKILRLLQEKSIERLGGREPIPVDVRIIAATNRDLEAALAAERFREDLYFRLKVVTLWLPPLRARLEDIPLLADYFLARYAREMGLENPGLTREAIDLLKGYHWPGNVRELANILQKALIFSRGYPIRPDDISQALGKEGAALAAPPAEGDEAVRRWVRQALRSGSGPNLFDTCLDRFASLLISEALELTGGNRSRAAKLLGISRPTLIAKIDRYNLRVETTIKSGDS</sequence>
<evidence type="ECO:0000256" key="15">
    <source>
        <dbReference type="ARBA" id="ARBA00031910"/>
    </source>
</evidence>
<evidence type="ECO:0000256" key="13">
    <source>
        <dbReference type="ARBA" id="ARBA00023231"/>
    </source>
</evidence>
<dbReference type="InterPro" id="IPR025662">
    <property type="entry name" value="Sigma_54_int_dom_ATP-bd_1"/>
</dbReference>
<dbReference type="SMART" id="SM00448">
    <property type="entry name" value="REC"/>
    <property type="match status" value="1"/>
</dbReference>
<dbReference type="GO" id="GO:0000160">
    <property type="term" value="P:phosphorelay signal transduction system"/>
    <property type="evidence" value="ECO:0007669"/>
    <property type="project" value="UniProtKB-KW"/>
</dbReference>
<keyword evidence="11" id="KW-0010">Activator</keyword>
<dbReference type="InterPro" id="IPR009057">
    <property type="entry name" value="Homeodomain-like_sf"/>
</dbReference>
<evidence type="ECO:0000256" key="10">
    <source>
        <dbReference type="ARBA" id="ARBA00023125"/>
    </source>
</evidence>
<dbReference type="PANTHER" id="PTHR32071:SF95">
    <property type="entry name" value="DNA-BINDING TRANSCRIPTIONAL REGULATOR NTRC"/>
    <property type="match status" value="1"/>
</dbReference>
<dbReference type="PANTHER" id="PTHR32071">
    <property type="entry name" value="TRANSCRIPTIONAL REGULATORY PROTEIN"/>
    <property type="match status" value="1"/>
</dbReference>
<keyword evidence="3" id="KW-0963">Cytoplasm</keyword>
<dbReference type="InterPro" id="IPR025944">
    <property type="entry name" value="Sigma_54_int_dom_CS"/>
</dbReference>
<dbReference type="SMART" id="SM00382">
    <property type="entry name" value="AAA"/>
    <property type="match status" value="1"/>
</dbReference>
<protein>
    <recommendedName>
        <fullName evidence="2">DNA-binding transcriptional regulator NtrC</fullName>
    </recommendedName>
    <alternativeName>
        <fullName evidence="14">Nitrogen regulation protein NR(I)</fullName>
    </alternativeName>
    <alternativeName>
        <fullName evidence="15">Nitrogen regulator I</fullName>
    </alternativeName>
</protein>
<evidence type="ECO:0000256" key="5">
    <source>
        <dbReference type="ARBA" id="ARBA00022553"/>
    </source>
</evidence>
<evidence type="ECO:0000256" key="12">
    <source>
        <dbReference type="ARBA" id="ARBA00023163"/>
    </source>
</evidence>
<dbReference type="InterPro" id="IPR058031">
    <property type="entry name" value="AAA_lid_NorR"/>
</dbReference>
<dbReference type="InterPro" id="IPR003593">
    <property type="entry name" value="AAA+_ATPase"/>
</dbReference>
<dbReference type="FunFam" id="3.40.50.300:FF:000006">
    <property type="entry name" value="DNA-binding transcriptional regulator NtrC"/>
    <property type="match status" value="1"/>
</dbReference>
<dbReference type="Gene3D" id="1.10.8.60">
    <property type="match status" value="1"/>
</dbReference>
<dbReference type="Pfam" id="PF25601">
    <property type="entry name" value="AAA_lid_14"/>
    <property type="match status" value="1"/>
</dbReference>
<dbReference type="PROSITE" id="PS00675">
    <property type="entry name" value="SIGMA54_INTERACT_1"/>
    <property type="match status" value="1"/>
</dbReference>
<dbReference type="PROSITE" id="PS00676">
    <property type="entry name" value="SIGMA54_INTERACT_2"/>
    <property type="match status" value="1"/>
</dbReference>
<dbReference type="SUPFAM" id="SSF46689">
    <property type="entry name" value="Homeodomain-like"/>
    <property type="match status" value="1"/>
</dbReference>
<keyword evidence="10" id="KW-0238">DNA-binding</keyword>
<dbReference type="InterPro" id="IPR001789">
    <property type="entry name" value="Sig_transdc_resp-reg_receiver"/>
</dbReference>
<dbReference type="PROSITE" id="PS50110">
    <property type="entry name" value="RESPONSE_REGULATORY"/>
    <property type="match status" value="1"/>
</dbReference>
<evidence type="ECO:0000259" key="18">
    <source>
        <dbReference type="PROSITE" id="PS50110"/>
    </source>
</evidence>
<dbReference type="InterPro" id="IPR002197">
    <property type="entry name" value="HTH_Fis"/>
</dbReference>
<keyword evidence="13" id="KW-0535">Nitrogen fixation</keyword>
<keyword evidence="5 16" id="KW-0597">Phosphoprotein</keyword>
<dbReference type="PRINTS" id="PR01590">
    <property type="entry name" value="HTHFIS"/>
</dbReference>
<evidence type="ECO:0000256" key="9">
    <source>
        <dbReference type="ARBA" id="ARBA00023015"/>
    </source>
</evidence>
<dbReference type="FunFam" id="3.40.50.2300:FF:000018">
    <property type="entry name" value="DNA-binding transcriptional regulator NtrC"/>
    <property type="match status" value="1"/>
</dbReference>
<comment type="caution">
    <text evidence="19">The sequence shown here is derived from an EMBL/GenBank/DDBJ whole genome shotgun (WGS) entry which is preliminary data.</text>
</comment>
<evidence type="ECO:0000259" key="17">
    <source>
        <dbReference type="PROSITE" id="PS50045"/>
    </source>
</evidence>
<evidence type="ECO:0000313" key="19">
    <source>
        <dbReference type="EMBL" id="HGZ12656.1"/>
    </source>
</evidence>
<gene>
    <name evidence="19" type="ORF">ENW48_10655</name>
</gene>
<evidence type="ECO:0000256" key="2">
    <source>
        <dbReference type="ARBA" id="ARBA00019059"/>
    </source>
</evidence>
<evidence type="ECO:0000256" key="11">
    <source>
        <dbReference type="ARBA" id="ARBA00023159"/>
    </source>
</evidence>
<feature type="domain" description="Response regulatory" evidence="18">
    <location>
        <begin position="3"/>
        <end position="117"/>
    </location>
</feature>
<dbReference type="Gene3D" id="3.40.50.300">
    <property type="entry name" value="P-loop containing nucleotide triphosphate hydrolases"/>
    <property type="match status" value="1"/>
</dbReference>
<keyword evidence="9" id="KW-0805">Transcription regulation</keyword>
<dbReference type="Pfam" id="PF00072">
    <property type="entry name" value="Response_reg"/>
    <property type="match status" value="1"/>
</dbReference>
<evidence type="ECO:0000256" key="16">
    <source>
        <dbReference type="PROSITE-ProRule" id="PRU00169"/>
    </source>
</evidence>
<accession>A0A7C5ENA3</accession>
<dbReference type="PROSITE" id="PS50045">
    <property type="entry name" value="SIGMA54_INTERACT_4"/>
    <property type="match status" value="1"/>
</dbReference>
<dbReference type="Gene3D" id="3.40.50.2300">
    <property type="match status" value="1"/>
</dbReference>
<proteinExistence type="predicted"/>
<keyword evidence="4" id="KW-0678">Repressor</keyword>
<keyword evidence="7" id="KW-0067">ATP-binding</keyword>
<dbReference type="AlphaFoldDB" id="A0A7C5ENA3"/>
<name>A0A7C5ENA3_9BACT</name>
<dbReference type="GO" id="GO:0005524">
    <property type="term" value="F:ATP binding"/>
    <property type="evidence" value="ECO:0007669"/>
    <property type="project" value="UniProtKB-KW"/>
</dbReference>
<dbReference type="GO" id="GO:0043565">
    <property type="term" value="F:sequence-specific DNA binding"/>
    <property type="evidence" value="ECO:0007669"/>
    <property type="project" value="InterPro"/>
</dbReference>
<dbReference type="PROSITE" id="PS00688">
    <property type="entry name" value="SIGMA54_INTERACT_3"/>
    <property type="match status" value="1"/>
</dbReference>
<evidence type="ECO:0000256" key="3">
    <source>
        <dbReference type="ARBA" id="ARBA00022490"/>
    </source>
</evidence>
<dbReference type="SUPFAM" id="SSF52172">
    <property type="entry name" value="CheY-like"/>
    <property type="match status" value="1"/>
</dbReference>
<reference evidence="19" key="1">
    <citation type="journal article" date="2020" name="mSystems">
        <title>Genome- and Community-Level Interaction Insights into Carbon Utilization and Element Cycling Functions of Hydrothermarchaeota in Hydrothermal Sediment.</title>
        <authorList>
            <person name="Zhou Z."/>
            <person name="Liu Y."/>
            <person name="Xu W."/>
            <person name="Pan J."/>
            <person name="Luo Z.H."/>
            <person name="Li M."/>
        </authorList>
    </citation>
    <scope>NUCLEOTIDE SEQUENCE [LARGE SCALE GENOMIC DNA]</scope>
    <source>
        <strain evidence="19">SpSt-853</strain>
    </source>
</reference>
<comment type="subcellular location">
    <subcellularLocation>
        <location evidence="1">Cytoplasm</location>
    </subcellularLocation>
</comment>
<evidence type="ECO:0000256" key="7">
    <source>
        <dbReference type="ARBA" id="ARBA00022840"/>
    </source>
</evidence>
<dbReference type="InterPro" id="IPR011006">
    <property type="entry name" value="CheY-like_superfamily"/>
</dbReference>
<keyword evidence="12" id="KW-0804">Transcription</keyword>
<dbReference type="GO" id="GO:0005737">
    <property type="term" value="C:cytoplasm"/>
    <property type="evidence" value="ECO:0007669"/>
    <property type="project" value="UniProtKB-SubCell"/>
</dbReference>